<keyword evidence="3 9" id="KW-0808">Transferase</keyword>
<dbReference type="Pfam" id="PF14579">
    <property type="entry name" value="HHH_6"/>
    <property type="match status" value="1"/>
</dbReference>
<dbReference type="CDD" id="cd12113">
    <property type="entry name" value="PHP_PolIIIA_DnaE3"/>
    <property type="match status" value="1"/>
</dbReference>
<organism evidence="9 10">
    <name type="scientific">Porphyromonas levii</name>
    <dbReference type="NCBI Taxonomy" id="28114"/>
    <lineage>
        <taxon>Bacteria</taxon>
        <taxon>Pseudomonadati</taxon>
        <taxon>Bacteroidota</taxon>
        <taxon>Bacteroidia</taxon>
        <taxon>Bacteroidales</taxon>
        <taxon>Porphyromonadaceae</taxon>
        <taxon>Porphyromonas</taxon>
    </lineage>
</organism>
<evidence type="ECO:0000259" key="8">
    <source>
        <dbReference type="SMART" id="SM00481"/>
    </source>
</evidence>
<dbReference type="CDD" id="cd04485">
    <property type="entry name" value="DnaE_OBF"/>
    <property type="match status" value="1"/>
</dbReference>
<evidence type="ECO:0000256" key="3">
    <source>
        <dbReference type="ARBA" id="ARBA00022679"/>
    </source>
</evidence>
<dbReference type="GO" id="GO:0006260">
    <property type="term" value="P:DNA replication"/>
    <property type="evidence" value="ECO:0007669"/>
    <property type="project" value="UniProtKB-KW"/>
</dbReference>
<dbReference type="InterPro" id="IPR003141">
    <property type="entry name" value="Pol/His_phosphatase_N"/>
</dbReference>
<dbReference type="Pfam" id="PF17657">
    <property type="entry name" value="DNA_pol3_finger"/>
    <property type="match status" value="1"/>
</dbReference>
<dbReference type="NCBIfam" id="TIGR00594">
    <property type="entry name" value="polc"/>
    <property type="match status" value="1"/>
</dbReference>
<evidence type="ECO:0000256" key="6">
    <source>
        <dbReference type="ARBA" id="ARBA00022932"/>
    </source>
</evidence>
<dbReference type="NCBIfam" id="NF004226">
    <property type="entry name" value="PRK05673.1"/>
    <property type="match status" value="1"/>
</dbReference>
<evidence type="ECO:0000256" key="2">
    <source>
        <dbReference type="ARBA" id="ARBA00019114"/>
    </source>
</evidence>
<accession>A0A4Y8WQI7</accession>
<dbReference type="OrthoDB" id="9803237at2"/>
<comment type="caution">
    <text evidence="9">The sequence shown here is derived from an EMBL/GenBank/DDBJ whole genome shotgun (WGS) entry which is preliminary data.</text>
</comment>
<dbReference type="Pfam" id="PF02811">
    <property type="entry name" value="PHP"/>
    <property type="match status" value="1"/>
</dbReference>
<dbReference type="Gene3D" id="3.20.20.140">
    <property type="entry name" value="Metal-dependent hydrolases"/>
    <property type="match status" value="1"/>
</dbReference>
<dbReference type="STRING" id="1122973.GCA_000379925_01723"/>
<dbReference type="GO" id="GO:0003887">
    <property type="term" value="F:DNA-directed DNA polymerase activity"/>
    <property type="evidence" value="ECO:0007669"/>
    <property type="project" value="UniProtKB-KW"/>
</dbReference>
<evidence type="ECO:0000256" key="1">
    <source>
        <dbReference type="ARBA" id="ARBA00012417"/>
    </source>
</evidence>
<dbReference type="PANTHER" id="PTHR32294">
    <property type="entry name" value="DNA POLYMERASE III SUBUNIT ALPHA"/>
    <property type="match status" value="1"/>
</dbReference>
<dbReference type="InterPro" id="IPR029460">
    <property type="entry name" value="DNAPol_HHH"/>
</dbReference>
<evidence type="ECO:0000256" key="4">
    <source>
        <dbReference type="ARBA" id="ARBA00022695"/>
    </source>
</evidence>
<dbReference type="InterPro" id="IPR041931">
    <property type="entry name" value="DNA_pol3_alpha_thumb_dom"/>
</dbReference>
<keyword evidence="10" id="KW-1185">Reference proteome</keyword>
<dbReference type="Gene3D" id="1.10.150.870">
    <property type="match status" value="1"/>
</dbReference>
<evidence type="ECO:0000313" key="10">
    <source>
        <dbReference type="Proteomes" id="UP000297225"/>
    </source>
</evidence>
<dbReference type="EC" id="2.7.7.7" evidence="1"/>
<dbReference type="RefSeq" id="WP_018358949.1">
    <property type="nucleotide sequence ID" value="NZ_CP197400.1"/>
</dbReference>
<dbReference type="GeneID" id="66796692"/>
<keyword evidence="5" id="KW-0235">DNA replication</keyword>
<dbReference type="Gene3D" id="1.10.10.1600">
    <property type="entry name" value="Bacterial DNA polymerase III alpha subunit, thumb domain"/>
    <property type="match status" value="1"/>
</dbReference>
<feature type="domain" description="Polymerase/histidinol phosphatase N-terminal" evidence="8">
    <location>
        <begin position="5"/>
        <end position="105"/>
    </location>
</feature>
<gene>
    <name evidence="9" type="primary">dnaE</name>
    <name evidence="9" type="ORF">E4P47_02785</name>
</gene>
<keyword evidence="6" id="KW-0239">DNA-directed DNA polymerase</keyword>
<evidence type="ECO:0000256" key="7">
    <source>
        <dbReference type="ARBA" id="ARBA00049244"/>
    </source>
</evidence>
<proteinExistence type="predicted"/>
<dbReference type="InterPro" id="IPR040982">
    <property type="entry name" value="DNA_pol3_finger"/>
</dbReference>
<dbReference type="InterPro" id="IPR004013">
    <property type="entry name" value="PHP_dom"/>
</dbReference>
<dbReference type="EMBL" id="SPNC01000026">
    <property type="protein sequence ID" value="TFH96211.1"/>
    <property type="molecule type" value="Genomic_DNA"/>
</dbReference>
<sequence>MQQFVHLHVHSYYSVLDGQSSIEGLLEQAKKNGQPGLALTDHGTMLGIKAFWDAPKAMKGGKIKGLKKKLGGATEEERLKIEAEIKDWEEWKFKPILGCECYVARNGRLNKTAKEDRSGYHLIVLAKNQKGYKNLIKMVSRSADEGFYGRPRIDKELLEQYHEGLIVLSACLGGEIPQLILKGRLEEAKESVRWHKEIFGDDYYLEMQRHKTDKPGGNVETYEAQVRVNKVLVELAQEIGVKLVATNDVHFVREEDGEAHDRLICVSMGKNYDDPNRITYTKQEWLKSTEDMVRIFEDMPEVIATTMEIFDKVEEYSIENKPLMPHFEIPAEFPTDDDYLRYLAYEGAKKRFGEELPHEVTERLDFELATIKNMGFPGYFLIVQDFIAEARNLGVAVGPGRGSAAGSLVSYCLKITDLNPLKYDLLFERFLNPDRISLPDIDIDFDDDGRQDILKWVTDRYGKERVAHIVTYGTMAAKMAIKDLGRVLGLPLSETNALAKMIPDRMPDGGKVNINNTLKQIPEFRDAYYSGDSLKHDVIEYARQLEGTVRNTGVHACGIIIGQTDISDVVPTMITTDKDSGEDMLVTQYEGGVIESTGLIKMDFLGLKTLSIIRETLKNIKLRHGIDLDISQIPLDDQKTYDLFSEGRTAAVFQFESPGMQKSLIQLKPSKFEDLIAMVALYRPGPMDNIPSFVARKHGREEITYDLPEMAEYLEETYGITVYQEQVMLLSRKLANFTRGKSDELRKAMGKKLIDKMNELKTLFLEGGQKNGHDPKILEKIWGDWAKFASYAFNKSHAACYAWVAYQTAYLKANYPAEFMAGVMSRNLNNISEITKYIDESKKMGILVFNPDVNESNFVFSVNPEGHIRFGLGAIKGFSNSAAKQIIEEREANGLFKDVYDFFSRVDSKATTKKVSEALVLSGAFDSFKTYSREDYMMEEGARGETFLEKLINYGNRTQEEKTHSMGSLFGDDLFQEMAKPVLTEHAPAWSDIEKLNMEKELLGFYLTASPLDPFALVLKYKCSVGVSELRNIDMQYVNKPLTFGGIVTGYREMITKKNTKAAFIKIQDYNGEGELALFGDAYPKFSMYGKEGLFIYVRAKAEAGWSGDRVFITIESVQLLDQVADKLVSELAISIPQWAVTEEFYNDVVPDLMDCKEGPMTVSLNIHDSSHGVYLNMSSQKLAGVDISVELLDKLAMYEDSGVTFEVR</sequence>
<evidence type="ECO:0000256" key="5">
    <source>
        <dbReference type="ARBA" id="ARBA00022705"/>
    </source>
</evidence>
<protein>
    <recommendedName>
        <fullName evidence="2">DNA polymerase III subunit alpha</fullName>
        <ecNumber evidence="1">2.7.7.7</ecNumber>
    </recommendedName>
</protein>
<reference evidence="9 10" key="1">
    <citation type="submission" date="2019-03" db="EMBL/GenBank/DDBJ databases">
        <title>Porphyromonas levii Isolated from the Uterus of Dairy Cows.</title>
        <authorList>
            <person name="Francis A.M."/>
        </authorList>
    </citation>
    <scope>NUCLEOTIDE SEQUENCE [LARGE SCALE GENOMIC DNA]</scope>
    <source>
        <strain evidence="9 10">AF5678</strain>
    </source>
</reference>
<dbReference type="PANTHER" id="PTHR32294:SF0">
    <property type="entry name" value="DNA POLYMERASE III SUBUNIT ALPHA"/>
    <property type="match status" value="1"/>
</dbReference>
<dbReference type="InterPro" id="IPR016195">
    <property type="entry name" value="Pol/histidinol_Pase-like"/>
</dbReference>
<dbReference type="Proteomes" id="UP000297225">
    <property type="component" value="Unassembled WGS sequence"/>
</dbReference>
<name>A0A4Y8WQI7_9PORP</name>
<dbReference type="GO" id="GO:0008408">
    <property type="term" value="F:3'-5' exonuclease activity"/>
    <property type="evidence" value="ECO:0007669"/>
    <property type="project" value="InterPro"/>
</dbReference>
<dbReference type="SMART" id="SM00481">
    <property type="entry name" value="POLIIIAc"/>
    <property type="match status" value="1"/>
</dbReference>
<comment type="catalytic activity">
    <reaction evidence="7">
        <text>DNA(n) + a 2'-deoxyribonucleoside 5'-triphosphate = DNA(n+1) + diphosphate</text>
        <dbReference type="Rhea" id="RHEA:22508"/>
        <dbReference type="Rhea" id="RHEA-COMP:17339"/>
        <dbReference type="Rhea" id="RHEA-COMP:17340"/>
        <dbReference type="ChEBI" id="CHEBI:33019"/>
        <dbReference type="ChEBI" id="CHEBI:61560"/>
        <dbReference type="ChEBI" id="CHEBI:173112"/>
        <dbReference type="EC" id="2.7.7.7"/>
    </reaction>
</comment>
<dbReference type="InterPro" id="IPR004805">
    <property type="entry name" value="DnaE2/DnaE/PolC"/>
</dbReference>
<evidence type="ECO:0000313" key="9">
    <source>
        <dbReference type="EMBL" id="TFH96211.1"/>
    </source>
</evidence>
<dbReference type="AlphaFoldDB" id="A0A4Y8WQI7"/>
<dbReference type="InterPro" id="IPR011708">
    <property type="entry name" value="DNA_pol3_alpha_NTPase_dom"/>
</dbReference>
<dbReference type="SUPFAM" id="SSF89550">
    <property type="entry name" value="PHP domain-like"/>
    <property type="match status" value="1"/>
</dbReference>
<keyword evidence="4 9" id="KW-0548">Nucleotidyltransferase</keyword>
<dbReference type="Pfam" id="PF07733">
    <property type="entry name" value="DNA_pol3_alpha"/>
    <property type="match status" value="1"/>
</dbReference>